<dbReference type="Proteomes" id="UP001143463">
    <property type="component" value="Unassembled WGS sequence"/>
</dbReference>
<evidence type="ECO:0000313" key="2">
    <source>
        <dbReference type="EMBL" id="GLL09332.1"/>
    </source>
</evidence>
<evidence type="ECO:0000313" key="3">
    <source>
        <dbReference type="Proteomes" id="UP001143463"/>
    </source>
</evidence>
<sequence length="158" mass="16058">MDVEAVVNATSSAARDAAGAWARAGAETSASSAPGSAGGENGPVARNCAAGTTGFGAVAAGVAEAGEQLRCMFGVDTVYGVAGRSNASDHPAGKALDFMATRASGDRLAEYATANMKRLGISYVIYRQRINTGGGWESMEDRGGATANHMDHVHISFE</sequence>
<keyword evidence="3" id="KW-1185">Reference proteome</keyword>
<dbReference type="InterPro" id="IPR058593">
    <property type="entry name" value="ARB_07466-like_C"/>
</dbReference>
<organism evidence="2 3">
    <name type="scientific">Pseudonocardia halophobica</name>
    <dbReference type="NCBI Taxonomy" id="29401"/>
    <lineage>
        <taxon>Bacteria</taxon>
        <taxon>Bacillati</taxon>
        <taxon>Actinomycetota</taxon>
        <taxon>Actinomycetes</taxon>
        <taxon>Pseudonocardiales</taxon>
        <taxon>Pseudonocardiaceae</taxon>
        <taxon>Pseudonocardia</taxon>
    </lineage>
</organism>
<reference evidence="2" key="2">
    <citation type="submission" date="2023-01" db="EMBL/GenBank/DDBJ databases">
        <authorList>
            <person name="Sun Q."/>
            <person name="Evtushenko L."/>
        </authorList>
    </citation>
    <scope>NUCLEOTIDE SEQUENCE</scope>
    <source>
        <strain evidence="2">VKM Ac-1069</strain>
    </source>
</reference>
<dbReference type="RefSeq" id="WP_344739913.1">
    <property type="nucleotide sequence ID" value="NZ_BAAAUZ010000015.1"/>
</dbReference>
<gene>
    <name evidence="2" type="ORF">GCM10017577_04720</name>
</gene>
<accession>A0A9W6KWF8</accession>
<comment type="caution">
    <text evidence="2">The sequence shown here is derived from an EMBL/GenBank/DDBJ whole genome shotgun (WGS) entry which is preliminary data.</text>
</comment>
<evidence type="ECO:0000259" key="1">
    <source>
        <dbReference type="Pfam" id="PF26571"/>
    </source>
</evidence>
<protein>
    <recommendedName>
        <fullName evidence="1">ARB-07466-like C-terminal domain-containing protein</fullName>
    </recommendedName>
</protein>
<dbReference type="AlphaFoldDB" id="A0A9W6KWF8"/>
<reference evidence="2" key="1">
    <citation type="journal article" date="2014" name="Int. J. Syst. Evol. Microbiol.">
        <title>Complete genome sequence of Corynebacterium casei LMG S-19264T (=DSM 44701T), isolated from a smear-ripened cheese.</title>
        <authorList>
            <consortium name="US DOE Joint Genome Institute (JGI-PGF)"/>
            <person name="Walter F."/>
            <person name="Albersmeier A."/>
            <person name="Kalinowski J."/>
            <person name="Ruckert C."/>
        </authorList>
    </citation>
    <scope>NUCLEOTIDE SEQUENCE</scope>
    <source>
        <strain evidence="2">VKM Ac-1069</strain>
    </source>
</reference>
<proteinExistence type="predicted"/>
<feature type="domain" description="ARB-07466-like C-terminal" evidence="1">
    <location>
        <begin position="57"/>
        <end position="150"/>
    </location>
</feature>
<dbReference type="Pfam" id="PF26571">
    <property type="entry name" value="VldE"/>
    <property type="match status" value="1"/>
</dbReference>
<dbReference type="EMBL" id="BSFQ01000001">
    <property type="protein sequence ID" value="GLL09332.1"/>
    <property type="molecule type" value="Genomic_DNA"/>
</dbReference>
<name>A0A9W6KWF8_9PSEU</name>